<evidence type="ECO:0000313" key="10">
    <source>
        <dbReference type="EMBL" id="GBB88878.1"/>
    </source>
</evidence>
<dbReference type="GO" id="GO:0005524">
    <property type="term" value="F:ATP binding"/>
    <property type="evidence" value="ECO:0007669"/>
    <property type="project" value="UniProtKB-KW"/>
</dbReference>
<feature type="transmembrane region" description="Helical" evidence="8">
    <location>
        <begin position="339"/>
        <end position="362"/>
    </location>
</feature>
<evidence type="ECO:0000259" key="9">
    <source>
        <dbReference type="PROSITE" id="PS50893"/>
    </source>
</evidence>
<dbReference type="InterPro" id="IPR003439">
    <property type="entry name" value="ABC_transporter-like_ATP-bd"/>
</dbReference>
<dbReference type="Proteomes" id="UP000247702">
    <property type="component" value="Unassembled WGS sequence"/>
</dbReference>
<dbReference type="InterPro" id="IPR017871">
    <property type="entry name" value="ABC_transporter-like_CS"/>
</dbReference>
<sequence>MSTEETLSNSSNESVEEVKNISSFHLFFKQLWVMIKRNAILQKRYYKSTLTQIIIGPILFLLLLFILQEADNQQSLKSNLHPLSYPLDGVQPCQGRDVNSPCINLMFTPDTVENRAILFNFAKNNEKRTGNSLPFSNVTLEIGKVPDETLGIVPVASSDFIYDYTLHHPNFTTFGIEFTSVAGPPINYRYQIWFNSTLMANNSDIFSEQVLAFQRGIDEAIISFTSGDSATSQTSATFNINLKDWPKLPPKQISNQIISQFGATFFFCANMIIFISILNTIVTEKEEKLKDNLITMGLKVEIYWLSYFISNSYLIIICSLITCLGGLAFGFFVFKNSNFAVIFLTFLLFGLAMITFGFFVTIFCRRSRVAVLVGIFLFIIGLLFESFVFSNEFIGYIWWDPTTNSAGRYILMFIPFFNFGKIFLDISHLTSGKIDELTQTLIPGPGFKWDDLFKKIDDTKQIPPPIQSLYFLLMNIAFYSFLTWYFDKVIPDEYGNRVNPLFFLTPSYYGFKFKKNFNLQDWLNRNKNSNEDEKHDDDDVADERISAFNPEYDVALRICNLRKVYRQSLFVKSELDKVAVKNLCLTLKESKCLALLGQNGAGKSTTINIISGVVRATSGDALLYGYSVKDDINQIRTIMGVCPQHDILFNDLTAREHIELYAGIKNIPVEEIQKLVDERLASVRLNKVADKLAGGYSGGMKRRLSMIIATIGDPKILFLDEPTTGMDPINRRYVWSFIENFKRGRVIILTTHSMEEADVLGDRICIMAHGKLRAIGNSIRLKNKFGGGYRVSLVTRIEDSIKLKQWMQNIIPEATLEDDSAGSLLYELPISTLPNLPTLIKWLEENDEKSIIEPDKKLIKSWGISQKTLEEAFLRLIRDANPGGYSGYEKTTNEINQ</sequence>
<keyword evidence="4" id="KW-0547">Nucleotide-binding</keyword>
<dbReference type="GO" id="GO:0005319">
    <property type="term" value="F:lipid transporter activity"/>
    <property type="evidence" value="ECO:0007669"/>
    <property type="project" value="TreeGrafter"/>
</dbReference>
<dbReference type="InterPro" id="IPR026082">
    <property type="entry name" value="ABCA"/>
</dbReference>
<keyword evidence="12" id="KW-1185">Reference proteome</keyword>
<dbReference type="EMBL" id="BEXD01000613">
    <property type="protein sequence ID" value="GBB88878.1"/>
    <property type="molecule type" value="Genomic_DNA"/>
</dbReference>
<protein>
    <submittedName>
        <fullName evidence="11">ABC transporter A family protein</fullName>
    </submittedName>
</protein>
<keyword evidence="7 8" id="KW-0472">Membrane</keyword>
<evidence type="ECO:0000256" key="8">
    <source>
        <dbReference type="SAM" id="Phobius"/>
    </source>
</evidence>
<organism evidence="10 12">
    <name type="scientific">Rhizophagus clarus</name>
    <dbReference type="NCBI Taxonomy" id="94130"/>
    <lineage>
        <taxon>Eukaryota</taxon>
        <taxon>Fungi</taxon>
        <taxon>Fungi incertae sedis</taxon>
        <taxon>Mucoromycota</taxon>
        <taxon>Glomeromycotina</taxon>
        <taxon>Glomeromycetes</taxon>
        <taxon>Glomerales</taxon>
        <taxon>Glomeraceae</taxon>
        <taxon>Rhizophagus</taxon>
    </lineage>
</organism>
<comment type="caution">
    <text evidence="10">The sequence shown here is derived from an EMBL/GenBank/DDBJ whole genome shotgun (WGS) entry which is preliminary data.</text>
</comment>
<dbReference type="SUPFAM" id="SSF52540">
    <property type="entry name" value="P-loop containing nucleoside triphosphate hydrolases"/>
    <property type="match status" value="1"/>
</dbReference>
<dbReference type="AlphaFoldDB" id="A0A2Z6R7Z2"/>
<evidence type="ECO:0000256" key="2">
    <source>
        <dbReference type="ARBA" id="ARBA00022448"/>
    </source>
</evidence>
<dbReference type="STRING" id="94130.A0A2Z6R7Z2"/>
<keyword evidence="5" id="KW-0067">ATP-binding</keyword>
<dbReference type="InterPro" id="IPR003593">
    <property type="entry name" value="AAA+_ATPase"/>
</dbReference>
<dbReference type="Pfam" id="PF12698">
    <property type="entry name" value="ABC2_membrane_3"/>
    <property type="match status" value="1"/>
</dbReference>
<evidence type="ECO:0000256" key="3">
    <source>
        <dbReference type="ARBA" id="ARBA00022692"/>
    </source>
</evidence>
<dbReference type="InterPro" id="IPR013525">
    <property type="entry name" value="ABC2_TM"/>
</dbReference>
<feature type="transmembrane region" description="Helical" evidence="8">
    <location>
        <begin position="302"/>
        <end position="333"/>
    </location>
</feature>
<keyword evidence="3 8" id="KW-0812">Transmembrane</keyword>
<dbReference type="CDD" id="cd03263">
    <property type="entry name" value="ABC_subfamily_A"/>
    <property type="match status" value="1"/>
</dbReference>
<evidence type="ECO:0000256" key="7">
    <source>
        <dbReference type="ARBA" id="ARBA00023136"/>
    </source>
</evidence>
<dbReference type="Pfam" id="PF00005">
    <property type="entry name" value="ABC_tran"/>
    <property type="match status" value="1"/>
</dbReference>
<dbReference type="SMART" id="SM00382">
    <property type="entry name" value="AAA"/>
    <property type="match status" value="1"/>
</dbReference>
<reference evidence="11" key="2">
    <citation type="submission" date="2019-10" db="EMBL/GenBank/DDBJ databases">
        <title>Conservation and host-specific expression of non-tandemly repeated heterogenous ribosome RNA gene in arbuscular mycorrhizal fungi.</title>
        <authorList>
            <person name="Maeda T."/>
            <person name="Kobayashi Y."/>
            <person name="Nakagawa T."/>
            <person name="Ezawa T."/>
            <person name="Yamaguchi K."/>
            <person name="Bino T."/>
            <person name="Nishimoto Y."/>
            <person name="Shigenobu S."/>
            <person name="Kawaguchi M."/>
        </authorList>
    </citation>
    <scope>NUCLEOTIDE SEQUENCE</scope>
    <source>
        <strain evidence="11">HR1</strain>
    </source>
</reference>
<gene>
    <name evidence="11" type="ORF">RCL2_002758500</name>
    <name evidence="10" type="ORF">RclHR1_01550012</name>
</gene>
<feature type="transmembrane region" description="Helical" evidence="8">
    <location>
        <begin position="45"/>
        <end position="67"/>
    </location>
</feature>
<dbReference type="GO" id="GO:0016020">
    <property type="term" value="C:membrane"/>
    <property type="evidence" value="ECO:0007669"/>
    <property type="project" value="UniProtKB-SubCell"/>
</dbReference>
<name>A0A2Z6R7Z2_9GLOM</name>
<dbReference type="GO" id="GO:0140359">
    <property type="term" value="F:ABC-type transporter activity"/>
    <property type="evidence" value="ECO:0007669"/>
    <property type="project" value="InterPro"/>
</dbReference>
<comment type="subcellular location">
    <subcellularLocation>
        <location evidence="1">Membrane</location>
        <topology evidence="1">Multi-pass membrane protein</topology>
    </subcellularLocation>
</comment>
<dbReference type="InterPro" id="IPR027417">
    <property type="entry name" value="P-loop_NTPase"/>
</dbReference>
<dbReference type="Gene3D" id="3.40.50.300">
    <property type="entry name" value="P-loop containing nucleotide triphosphate hydrolases"/>
    <property type="match status" value="1"/>
</dbReference>
<keyword evidence="2" id="KW-0813">Transport</keyword>
<dbReference type="PROSITE" id="PS50893">
    <property type="entry name" value="ABC_TRANSPORTER_2"/>
    <property type="match status" value="1"/>
</dbReference>
<feature type="transmembrane region" description="Helical" evidence="8">
    <location>
        <begin position="469"/>
        <end position="486"/>
    </location>
</feature>
<feature type="transmembrane region" description="Helical" evidence="8">
    <location>
        <begin position="261"/>
        <end position="282"/>
    </location>
</feature>
<keyword evidence="6 8" id="KW-1133">Transmembrane helix</keyword>
<feature type="transmembrane region" description="Helical" evidence="8">
    <location>
        <begin position="369"/>
        <end position="389"/>
    </location>
</feature>
<proteinExistence type="predicted"/>
<reference evidence="10 12" key="1">
    <citation type="submission" date="2017-11" db="EMBL/GenBank/DDBJ databases">
        <title>The genome of Rhizophagus clarus HR1 reveals common genetic basis of auxotrophy among arbuscular mycorrhizal fungi.</title>
        <authorList>
            <person name="Kobayashi Y."/>
        </authorList>
    </citation>
    <scope>NUCLEOTIDE SEQUENCE [LARGE SCALE GENOMIC DNA]</scope>
    <source>
        <strain evidence="10 12">HR1</strain>
    </source>
</reference>
<dbReference type="FunFam" id="3.40.50.300:FF:000665">
    <property type="entry name" value="ABC transporter A family member 2"/>
    <property type="match status" value="1"/>
</dbReference>
<evidence type="ECO:0000256" key="4">
    <source>
        <dbReference type="ARBA" id="ARBA00022741"/>
    </source>
</evidence>
<dbReference type="PANTHER" id="PTHR19229">
    <property type="entry name" value="ATP-BINDING CASSETTE TRANSPORTER SUBFAMILY A ABCA"/>
    <property type="match status" value="1"/>
</dbReference>
<evidence type="ECO:0000313" key="12">
    <source>
        <dbReference type="Proteomes" id="UP000247702"/>
    </source>
</evidence>
<feature type="domain" description="ABC transporter" evidence="9">
    <location>
        <begin position="556"/>
        <end position="794"/>
    </location>
</feature>
<evidence type="ECO:0000313" key="11">
    <source>
        <dbReference type="EMBL" id="GET01163.1"/>
    </source>
</evidence>
<dbReference type="PANTHER" id="PTHR19229:SF205">
    <property type="entry name" value="ABC TRANSPORTER A FAMILY MEMBER 1-RELATED"/>
    <property type="match status" value="1"/>
</dbReference>
<dbReference type="PROSITE" id="PS00211">
    <property type="entry name" value="ABC_TRANSPORTER_1"/>
    <property type="match status" value="1"/>
</dbReference>
<dbReference type="Proteomes" id="UP000615446">
    <property type="component" value="Unassembled WGS sequence"/>
</dbReference>
<feature type="transmembrane region" description="Helical" evidence="8">
    <location>
        <begin position="409"/>
        <end position="426"/>
    </location>
</feature>
<dbReference type="GO" id="GO:0016887">
    <property type="term" value="F:ATP hydrolysis activity"/>
    <property type="evidence" value="ECO:0007669"/>
    <property type="project" value="InterPro"/>
</dbReference>
<dbReference type="EMBL" id="BLAL01000297">
    <property type="protein sequence ID" value="GET01163.1"/>
    <property type="molecule type" value="Genomic_DNA"/>
</dbReference>
<evidence type="ECO:0000256" key="5">
    <source>
        <dbReference type="ARBA" id="ARBA00022840"/>
    </source>
</evidence>
<evidence type="ECO:0000256" key="6">
    <source>
        <dbReference type="ARBA" id="ARBA00022989"/>
    </source>
</evidence>
<dbReference type="OrthoDB" id="8061355at2759"/>
<accession>A0A2Z6R7Z2</accession>
<evidence type="ECO:0000256" key="1">
    <source>
        <dbReference type="ARBA" id="ARBA00004141"/>
    </source>
</evidence>